<dbReference type="RefSeq" id="WP_130433301.1">
    <property type="nucleotide sequence ID" value="NZ_SGXF01000001.1"/>
</dbReference>
<dbReference type="SMART" id="SM00905">
    <property type="entry name" value="FolB"/>
    <property type="match status" value="1"/>
</dbReference>
<dbReference type="SUPFAM" id="SSF55083">
    <property type="entry name" value="6-hydroxymethyl-7,8-dihydropterin pyrophosphokinase, HPPK"/>
    <property type="match status" value="1"/>
</dbReference>
<gene>
    <name evidence="11" type="ORF">EV209_0823</name>
</gene>
<comment type="catalytic activity">
    <reaction evidence="9">
        <text>7,8-dihydroneopterin = 6-hydroxymethyl-7,8-dihydropterin + glycolaldehyde</text>
        <dbReference type="Rhea" id="RHEA:10540"/>
        <dbReference type="ChEBI" id="CHEBI:17001"/>
        <dbReference type="ChEBI" id="CHEBI:17071"/>
        <dbReference type="ChEBI" id="CHEBI:44841"/>
        <dbReference type="EC" id="4.1.2.25"/>
    </reaction>
</comment>
<dbReference type="PANTHER" id="PTHR43071:SF1">
    <property type="entry name" value="2-AMINO-4-HYDROXY-6-HYDROXYMETHYLDIHYDROPTERIDINE PYROPHOSPHOKINASE"/>
    <property type="match status" value="1"/>
</dbReference>
<comment type="pathway">
    <text evidence="9">Cofactor biosynthesis; tetrahydrofolate biosynthesis; 2-amino-4-hydroxy-6-hydroxymethyl-7,8-dihydropteridine diphosphate from 7,8-dihydroneopterin triphosphate: step 3/4.</text>
</comment>
<dbReference type="EC" id="2.7.6.3" evidence="9"/>
<comment type="function">
    <text evidence="9">Catalyzes the conversion of 7,8-dihydroneopterin to 6-hydroxymethyl-7,8-dihydropterin.</text>
</comment>
<dbReference type="NCBIfam" id="TIGR01498">
    <property type="entry name" value="folK"/>
    <property type="match status" value="1"/>
</dbReference>
<name>A0A4Q7PNZ1_9FIRM</name>
<comment type="catalytic activity">
    <reaction evidence="1">
        <text>6-hydroxymethyl-7,8-dihydropterin + ATP = (7,8-dihydropterin-6-yl)methyl diphosphate + AMP + H(+)</text>
        <dbReference type="Rhea" id="RHEA:11412"/>
        <dbReference type="ChEBI" id="CHEBI:15378"/>
        <dbReference type="ChEBI" id="CHEBI:30616"/>
        <dbReference type="ChEBI" id="CHEBI:44841"/>
        <dbReference type="ChEBI" id="CHEBI:72950"/>
        <dbReference type="ChEBI" id="CHEBI:456215"/>
        <dbReference type="EC" id="2.7.6.3"/>
    </reaction>
</comment>
<dbReference type="NCBIfam" id="TIGR00526">
    <property type="entry name" value="folB_dom"/>
    <property type="match status" value="1"/>
</dbReference>
<evidence type="ECO:0000256" key="8">
    <source>
        <dbReference type="ARBA" id="ARBA00022909"/>
    </source>
</evidence>
<dbReference type="InterPro" id="IPR043133">
    <property type="entry name" value="GTP-CH-I_C/QueF"/>
</dbReference>
<evidence type="ECO:0000313" key="11">
    <source>
        <dbReference type="EMBL" id="RZT02699.1"/>
    </source>
</evidence>
<dbReference type="EC" id="4.1.2.25" evidence="9"/>
<organism evidence="11 12">
    <name type="scientific">Cuneatibacter caecimuris</name>
    <dbReference type="NCBI Taxonomy" id="1796618"/>
    <lineage>
        <taxon>Bacteria</taxon>
        <taxon>Bacillati</taxon>
        <taxon>Bacillota</taxon>
        <taxon>Clostridia</taxon>
        <taxon>Lachnospirales</taxon>
        <taxon>Lachnospiraceae</taxon>
        <taxon>Cuneatibacter</taxon>
    </lineage>
</organism>
<dbReference type="CDD" id="cd00534">
    <property type="entry name" value="DHNA_DHNTPE"/>
    <property type="match status" value="1"/>
</dbReference>
<keyword evidence="6 11" id="KW-0418">Kinase</keyword>
<dbReference type="EMBL" id="SGXF01000001">
    <property type="protein sequence ID" value="RZT02699.1"/>
    <property type="molecule type" value="Genomic_DNA"/>
</dbReference>
<dbReference type="Gene3D" id="3.30.1130.10">
    <property type="match status" value="1"/>
</dbReference>
<dbReference type="AlphaFoldDB" id="A0A4Q7PNZ1"/>
<dbReference type="InterPro" id="IPR006157">
    <property type="entry name" value="FolB_dom"/>
</dbReference>
<keyword evidence="8 9" id="KW-0289">Folate biosynthesis</keyword>
<dbReference type="InterPro" id="IPR000550">
    <property type="entry name" value="Hppk"/>
</dbReference>
<dbReference type="Pfam" id="PF02152">
    <property type="entry name" value="FolB"/>
    <property type="match status" value="1"/>
</dbReference>
<evidence type="ECO:0000256" key="6">
    <source>
        <dbReference type="ARBA" id="ARBA00022777"/>
    </source>
</evidence>
<reference evidence="11 12" key="1">
    <citation type="submission" date="2019-02" db="EMBL/GenBank/DDBJ databases">
        <title>Genomic Encyclopedia of Type Strains, Phase IV (KMG-IV): sequencing the most valuable type-strain genomes for metagenomic binning, comparative biology and taxonomic classification.</title>
        <authorList>
            <person name="Goeker M."/>
        </authorList>
    </citation>
    <scope>NUCLEOTIDE SEQUENCE [LARGE SCALE GENOMIC DNA]</scope>
    <source>
        <strain evidence="11 12">DSM 29486</strain>
    </source>
</reference>
<sequence length="272" mass="31125">MDSIKITDLEIFANHGVYPEENRLGQKFVVTAELFLDTRKAGKTDSLELSVNYGTVAGFITEYMQRYTWKLIEAAAEHTAEAVLLEFPLVREIRLEIKKPWAPVKLPLKTVSVSLKRGWHRAYIAFGSNLGEKEAYLRQGIKALEEHPLIRMGKISSFILTEPYGGVEMDDVLNGCLCLETLLTPEELLEVCQKAEQKARRERKIHWGPRTLDLDILFYDSLVLDDPQLVIPHPEIALRDFVLRPMAEIAPYFVHPVLQKTMKQLLSELKSH</sequence>
<dbReference type="GO" id="GO:0046656">
    <property type="term" value="P:folic acid biosynthetic process"/>
    <property type="evidence" value="ECO:0007669"/>
    <property type="project" value="UniProtKB-UniRule"/>
</dbReference>
<dbReference type="NCBIfam" id="TIGR00525">
    <property type="entry name" value="folB"/>
    <property type="match status" value="1"/>
</dbReference>
<dbReference type="UniPathway" id="UPA00077">
    <property type="reaction ID" value="UER00154"/>
</dbReference>
<dbReference type="InterPro" id="IPR006156">
    <property type="entry name" value="Dihydroneopterin_aldolase"/>
</dbReference>
<evidence type="ECO:0000256" key="1">
    <source>
        <dbReference type="ARBA" id="ARBA00000198"/>
    </source>
</evidence>
<evidence type="ECO:0000256" key="4">
    <source>
        <dbReference type="ARBA" id="ARBA00022679"/>
    </source>
</evidence>
<proteinExistence type="inferred from homology"/>
<dbReference type="GO" id="GO:0003848">
    <property type="term" value="F:2-amino-4-hydroxy-6-hydroxymethyldihydropteridine diphosphokinase activity"/>
    <property type="evidence" value="ECO:0007669"/>
    <property type="project" value="UniProtKB-EC"/>
</dbReference>
<evidence type="ECO:0000313" key="12">
    <source>
        <dbReference type="Proteomes" id="UP000292927"/>
    </source>
</evidence>
<dbReference type="GO" id="GO:0016301">
    <property type="term" value="F:kinase activity"/>
    <property type="evidence" value="ECO:0007669"/>
    <property type="project" value="UniProtKB-KW"/>
</dbReference>
<dbReference type="GO" id="GO:0004150">
    <property type="term" value="F:dihydroneopterin aldolase activity"/>
    <property type="evidence" value="ECO:0007669"/>
    <property type="project" value="UniProtKB-UniRule"/>
</dbReference>
<comment type="pathway">
    <text evidence="2">Cofactor biosynthesis; tetrahydrofolate biosynthesis; 2-amino-4-hydroxy-6-hydroxymethyl-7,8-dihydropteridine diphosphate from 7,8-dihydroneopterin triphosphate: step 4/4.</text>
</comment>
<dbReference type="Pfam" id="PF01288">
    <property type="entry name" value="HPPK"/>
    <property type="match status" value="1"/>
</dbReference>
<evidence type="ECO:0000256" key="2">
    <source>
        <dbReference type="ARBA" id="ARBA00005051"/>
    </source>
</evidence>
<dbReference type="InterPro" id="IPR035907">
    <property type="entry name" value="Hppk_sf"/>
</dbReference>
<dbReference type="SUPFAM" id="SSF55620">
    <property type="entry name" value="Tetrahydrobiopterin biosynthesis enzymes-like"/>
    <property type="match status" value="1"/>
</dbReference>
<accession>A0A4Q7PNZ1</accession>
<dbReference type="CDD" id="cd00483">
    <property type="entry name" value="HPPK"/>
    <property type="match status" value="1"/>
</dbReference>
<dbReference type="PROSITE" id="PS00794">
    <property type="entry name" value="HPPK"/>
    <property type="match status" value="1"/>
</dbReference>
<keyword evidence="7" id="KW-0067">ATP-binding</keyword>
<comment type="caution">
    <text evidence="11">The sequence shown here is derived from an EMBL/GenBank/DDBJ whole genome shotgun (WGS) entry which is preliminary data.</text>
</comment>
<comment type="similarity">
    <text evidence="3">In the N-terminal section; belongs to the DHNA family.</text>
</comment>
<protein>
    <recommendedName>
        <fullName evidence="9">Bifunctional folate synthesis protein</fullName>
    </recommendedName>
    <domain>
        <recommendedName>
            <fullName evidence="9">Dihydroneopterin aldolase</fullName>
            <shortName evidence="9">DHNA</shortName>
            <ecNumber evidence="9">4.1.2.25</ecNumber>
        </recommendedName>
        <alternativeName>
            <fullName evidence="9">7,8-dihydroneopterin aldolase</fullName>
        </alternativeName>
    </domain>
    <domain>
        <recommendedName>
            <fullName evidence="9">2-amino-4-hydroxy-6-hydroxymethyldihydropteridine pyrophosphokinase</fullName>
            <ecNumber evidence="9">2.7.6.3</ecNumber>
        </recommendedName>
        <alternativeName>
            <fullName evidence="9">6-hydroxymethyl-7,8-dihydropterin pyrophosphokinase</fullName>
            <shortName evidence="9">PPPK</shortName>
        </alternativeName>
        <alternativeName>
            <fullName evidence="9">7,8-dihydro-6-hydroxymethylpterin pyrophosphokinase</fullName>
            <shortName evidence="9">HPPK</shortName>
        </alternativeName>
    </domain>
</protein>
<dbReference type="Gene3D" id="3.30.70.560">
    <property type="entry name" value="7,8-Dihydro-6-hydroxymethylpterin-pyrophosphokinase HPPK"/>
    <property type="match status" value="1"/>
</dbReference>
<keyword evidence="9" id="KW-0456">Lyase</keyword>
<dbReference type="GO" id="GO:0005524">
    <property type="term" value="F:ATP binding"/>
    <property type="evidence" value="ECO:0007669"/>
    <property type="project" value="UniProtKB-KW"/>
</dbReference>
<evidence type="ECO:0000259" key="10">
    <source>
        <dbReference type="PROSITE" id="PS00794"/>
    </source>
</evidence>
<evidence type="ECO:0000256" key="5">
    <source>
        <dbReference type="ARBA" id="ARBA00022741"/>
    </source>
</evidence>
<keyword evidence="4" id="KW-0808">Transferase</keyword>
<evidence type="ECO:0000256" key="9">
    <source>
        <dbReference type="RuleBase" id="RU362079"/>
    </source>
</evidence>
<dbReference type="GO" id="GO:0046654">
    <property type="term" value="P:tetrahydrofolate biosynthetic process"/>
    <property type="evidence" value="ECO:0007669"/>
    <property type="project" value="UniProtKB-UniRule"/>
</dbReference>
<dbReference type="Proteomes" id="UP000292927">
    <property type="component" value="Unassembled WGS sequence"/>
</dbReference>
<keyword evidence="5" id="KW-0547">Nucleotide-binding</keyword>
<dbReference type="OrthoDB" id="9808041at2"/>
<evidence type="ECO:0000256" key="7">
    <source>
        <dbReference type="ARBA" id="ARBA00022840"/>
    </source>
</evidence>
<keyword evidence="12" id="KW-1185">Reference proteome</keyword>
<comment type="similarity">
    <text evidence="9">Belongs to the DHNA family.</text>
</comment>
<dbReference type="PANTHER" id="PTHR43071">
    <property type="entry name" value="2-AMINO-4-HYDROXY-6-HYDROXYMETHYLDIHYDROPTERIDINE PYROPHOSPHOKINASE"/>
    <property type="match status" value="1"/>
</dbReference>
<feature type="domain" description="7,8-dihydro-6-hydroxymethylpterin-pyrophosphokinase" evidence="10">
    <location>
        <begin position="206"/>
        <end position="217"/>
    </location>
</feature>
<evidence type="ECO:0000256" key="3">
    <source>
        <dbReference type="ARBA" id="ARBA00009640"/>
    </source>
</evidence>